<comment type="caution">
    <text evidence="7">The sequence shown here is derived from an EMBL/GenBank/DDBJ whole genome shotgun (WGS) entry which is preliminary data.</text>
</comment>
<dbReference type="EMBL" id="WBZC01000014">
    <property type="protein sequence ID" value="KAB3535902.1"/>
    <property type="molecule type" value="Genomic_DNA"/>
</dbReference>
<reference evidence="7 8" key="1">
    <citation type="submission" date="2019-10" db="EMBL/GenBank/DDBJ databases">
        <title>Alkaliphilus serpentinus sp. nov. and Alkaliphilus pronyensis sp. nov., two novel anaerobic alkaliphilic species isolated from the serpentinized-hosted hydrothermal field of the Prony Bay (New Caledonia).</title>
        <authorList>
            <person name="Postec A."/>
        </authorList>
    </citation>
    <scope>NUCLEOTIDE SEQUENCE [LARGE SCALE GENOMIC DNA]</scope>
    <source>
        <strain evidence="7 8">LacV</strain>
    </source>
</reference>
<proteinExistence type="inferred from homology"/>
<accession>A0A6I0F3H5</accession>
<dbReference type="PANTHER" id="PTHR39178">
    <property type="entry name" value="HYPOTHETICAL RIBOSOME-ASSOCIATED PROTEIN"/>
    <property type="match status" value="1"/>
</dbReference>
<dbReference type="OrthoDB" id="48998at2"/>
<name>A0A6I0F3H5_9FIRM</name>
<dbReference type="SUPFAM" id="SSF118010">
    <property type="entry name" value="TM1457-like"/>
    <property type="match status" value="1"/>
</dbReference>
<dbReference type="GO" id="GO:0006508">
    <property type="term" value="P:proteolysis"/>
    <property type="evidence" value="ECO:0007669"/>
    <property type="project" value="UniProtKB-KW"/>
</dbReference>
<dbReference type="CDD" id="cd16332">
    <property type="entry name" value="Prp-like"/>
    <property type="match status" value="1"/>
</dbReference>
<protein>
    <recommendedName>
        <fullName evidence="6">Ribosomal processing cysteine protease Prp</fullName>
    </recommendedName>
</protein>
<dbReference type="AlphaFoldDB" id="A0A6I0F3H5"/>
<keyword evidence="8" id="KW-1185">Reference proteome</keyword>
<comment type="similarity">
    <text evidence="5">Belongs to the Prp family.</text>
</comment>
<evidence type="ECO:0000313" key="8">
    <source>
        <dbReference type="Proteomes" id="UP000432715"/>
    </source>
</evidence>
<dbReference type="InterPro" id="IPR007422">
    <property type="entry name" value="Peptidase_Prp"/>
</dbReference>
<evidence type="ECO:0000256" key="5">
    <source>
        <dbReference type="ARBA" id="ARBA00044503"/>
    </source>
</evidence>
<keyword evidence="2 7" id="KW-0645">Protease</keyword>
<keyword evidence="1" id="KW-0690">Ribosome biogenesis</keyword>
<evidence type="ECO:0000256" key="2">
    <source>
        <dbReference type="ARBA" id="ARBA00022670"/>
    </source>
</evidence>
<dbReference type="Pfam" id="PF04327">
    <property type="entry name" value="Peptidase_Prp"/>
    <property type="match status" value="1"/>
</dbReference>
<evidence type="ECO:0000256" key="4">
    <source>
        <dbReference type="ARBA" id="ARBA00022807"/>
    </source>
</evidence>
<evidence type="ECO:0000256" key="3">
    <source>
        <dbReference type="ARBA" id="ARBA00022801"/>
    </source>
</evidence>
<dbReference type="PANTHER" id="PTHR39178:SF1">
    <property type="entry name" value="RIBOSOMAL-PROCESSING CYSTEINE PROTEASE PRP"/>
    <property type="match status" value="1"/>
</dbReference>
<organism evidence="7 8">
    <name type="scientific">Alkaliphilus pronyensis</name>
    <dbReference type="NCBI Taxonomy" id="1482732"/>
    <lineage>
        <taxon>Bacteria</taxon>
        <taxon>Bacillati</taxon>
        <taxon>Bacillota</taxon>
        <taxon>Clostridia</taxon>
        <taxon>Peptostreptococcales</taxon>
        <taxon>Natronincolaceae</taxon>
        <taxon>Alkaliphilus</taxon>
    </lineage>
</organism>
<dbReference type="InterPro" id="IPR036764">
    <property type="entry name" value="Peptidase_Prp_sf"/>
</dbReference>
<keyword evidence="4" id="KW-0788">Thiol protease</keyword>
<dbReference type="Gene3D" id="3.30.70.1490">
    <property type="entry name" value="Cysteine protease Prp"/>
    <property type="match status" value="1"/>
</dbReference>
<evidence type="ECO:0000256" key="6">
    <source>
        <dbReference type="ARBA" id="ARBA00044538"/>
    </source>
</evidence>
<evidence type="ECO:0000256" key="1">
    <source>
        <dbReference type="ARBA" id="ARBA00022517"/>
    </source>
</evidence>
<dbReference type="Proteomes" id="UP000432715">
    <property type="component" value="Unassembled WGS sequence"/>
</dbReference>
<dbReference type="GO" id="GO:0042254">
    <property type="term" value="P:ribosome biogenesis"/>
    <property type="evidence" value="ECO:0007669"/>
    <property type="project" value="UniProtKB-KW"/>
</dbReference>
<dbReference type="GO" id="GO:0008234">
    <property type="term" value="F:cysteine-type peptidase activity"/>
    <property type="evidence" value="ECO:0007669"/>
    <property type="project" value="UniProtKB-KW"/>
</dbReference>
<keyword evidence="3" id="KW-0378">Hydrolase</keyword>
<dbReference type="RefSeq" id="WP_151860530.1">
    <property type="nucleotide sequence ID" value="NZ_WBZC01000014.1"/>
</dbReference>
<sequence>MISIKIYRNNQNQICEFNISGHANAEAHGKDIVCAAVSVLGQTTILGLYEVLEIKATYKIDNGYLQCSIPDDLTEKQRYDVNILLETMVVGLKNIKAGYYEYIDIHDKEV</sequence>
<gene>
    <name evidence="7" type="ORF">F8154_05130</name>
</gene>
<evidence type="ECO:0000313" key="7">
    <source>
        <dbReference type="EMBL" id="KAB3535902.1"/>
    </source>
</evidence>